<dbReference type="AlphaFoldDB" id="A0AAE0BTQ9"/>
<evidence type="ECO:0000313" key="9">
    <source>
        <dbReference type="EMBL" id="KAK3241729.1"/>
    </source>
</evidence>
<keyword evidence="5 8" id="KW-1133">Transmembrane helix</keyword>
<evidence type="ECO:0000256" key="1">
    <source>
        <dbReference type="ARBA" id="ARBA00004606"/>
    </source>
</evidence>
<keyword evidence="3 8" id="KW-0812">Transmembrane</keyword>
<dbReference type="EMBL" id="LGRX02033326">
    <property type="protein sequence ID" value="KAK3241729.1"/>
    <property type="molecule type" value="Genomic_DNA"/>
</dbReference>
<protein>
    <submittedName>
        <fullName evidence="9">Uncharacterized protein</fullName>
    </submittedName>
</protein>
<feature type="compositionally biased region" description="Basic and acidic residues" evidence="7">
    <location>
        <begin position="1"/>
        <end position="10"/>
    </location>
</feature>
<feature type="transmembrane region" description="Helical" evidence="8">
    <location>
        <begin position="41"/>
        <end position="64"/>
    </location>
</feature>
<name>A0AAE0BTQ9_9CHLO</name>
<evidence type="ECO:0000256" key="8">
    <source>
        <dbReference type="SAM" id="Phobius"/>
    </source>
</evidence>
<keyword evidence="10" id="KW-1185">Reference proteome</keyword>
<evidence type="ECO:0000256" key="7">
    <source>
        <dbReference type="SAM" id="MobiDB-lite"/>
    </source>
</evidence>
<dbReference type="PANTHER" id="PTHR23033">
    <property type="entry name" value="BETA1,3-GALACTOSYLTRANSFERASE"/>
    <property type="match status" value="1"/>
</dbReference>
<evidence type="ECO:0000256" key="2">
    <source>
        <dbReference type="ARBA" id="ARBA00006462"/>
    </source>
</evidence>
<keyword evidence="6 8" id="KW-0472">Membrane</keyword>
<proteinExistence type="inferred from homology"/>
<dbReference type="Proteomes" id="UP001190700">
    <property type="component" value="Unassembled WGS sequence"/>
</dbReference>
<evidence type="ECO:0000256" key="5">
    <source>
        <dbReference type="ARBA" id="ARBA00022989"/>
    </source>
</evidence>
<keyword evidence="4" id="KW-0735">Signal-anchor</keyword>
<dbReference type="PANTHER" id="PTHR23033:SF14">
    <property type="entry name" value="GLYCOPROTEIN-N-ACETYLGALACTOSAMINE 3-BETA-GALACTOSYLTRANSFERASE 1-RELATED"/>
    <property type="match status" value="1"/>
</dbReference>
<evidence type="ECO:0000256" key="4">
    <source>
        <dbReference type="ARBA" id="ARBA00022968"/>
    </source>
</evidence>
<reference evidence="9 10" key="1">
    <citation type="journal article" date="2015" name="Genome Biol. Evol.">
        <title>Comparative Genomics of a Bacterivorous Green Alga Reveals Evolutionary Causalities and Consequences of Phago-Mixotrophic Mode of Nutrition.</title>
        <authorList>
            <person name="Burns J.A."/>
            <person name="Paasch A."/>
            <person name="Narechania A."/>
            <person name="Kim E."/>
        </authorList>
    </citation>
    <scope>NUCLEOTIDE SEQUENCE [LARGE SCALE GENOMIC DNA]</scope>
    <source>
        <strain evidence="9 10">PLY_AMNH</strain>
    </source>
</reference>
<dbReference type="Gene3D" id="3.90.550.50">
    <property type="match status" value="1"/>
</dbReference>
<evidence type="ECO:0000313" key="10">
    <source>
        <dbReference type="Proteomes" id="UP001190700"/>
    </source>
</evidence>
<feature type="region of interest" description="Disordered" evidence="7">
    <location>
        <begin position="1"/>
        <end position="31"/>
    </location>
</feature>
<evidence type="ECO:0000256" key="3">
    <source>
        <dbReference type="ARBA" id="ARBA00022692"/>
    </source>
</evidence>
<dbReference type="GO" id="GO:0016020">
    <property type="term" value="C:membrane"/>
    <property type="evidence" value="ECO:0007669"/>
    <property type="project" value="UniProtKB-SubCell"/>
</dbReference>
<comment type="caution">
    <text evidence="9">The sequence shown here is derived from an EMBL/GenBank/DDBJ whole genome shotgun (WGS) entry which is preliminary data.</text>
</comment>
<organism evidence="9 10">
    <name type="scientific">Cymbomonas tetramitiformis</name>
    <dbReference type="NCBI Taxonomy" id="36881"/>
    <lineage>
        <taxon>Eukaryota</taxon>
        <taxon>Viridiplantae</taxon>
        <taxon>Chlorophyta</taxon>
        <taxon>Pyramimonadophyceae</taxon>
        <taxon>Pyramimonadales</taxon>
        <taxon>Pyramimonadaceae</taxon>
        <taxon>Cymbomonas</taxon>
    </lineage>
</organism>
<evidence type="ECO:0000256" key="6">
    <source>
        <dbReference type="ARBA" id="ARBA00023136"/>
    </source>
</evidence>
<dbReference type="InterPro" id="IPR026050">
    <property type="entry name" value="C1GALT1/C1GALT1_chp1"/>
</dbReference>
<accession>A0AAE0BTQ9</accession>
<sequence length="541" mass="60942">MRLSRFERKSRVQRKSKQKERGSDVSVGQQSSREWTSNSPLLLIFLVVGVVAVFAYVEITLASANGANLRSPSEDRQFTSDASPTLPLDVVAITPTLAGGQDSRESYTAAVVKAQSLFELKSPANSLKTNATRLPESETNDISKLSEIKSLLPRQSPSTPSERSCGPSQTLLCWVALFGPVGAKLQMLLQDYIRILARPGRCDAMRFYIGQEQNLEHVKSLLRGTTYQGDVQVLSTDSVGPWRRDYLSLDDSSRHCVVPIPRLKNRSRGCANGYENRWEQTLRAYLHMYQEETQQWDWIIQIGFDTLLIPENWRRFLQDKNFCSDEPHYLGYIANTARVPFALGCGFAISKRAQEMLGEQLTKAMRQPSATVNKESWGSCLDVESSAEDLYVAICLGHANIRVGDARDARGREYFLFDNARHHRGWKWRPDLWYNRGRNSSIVGSNCCADYPVLTHHYSGTGVMRSLFEPEDAESVALLATDPANYFSIEQIIKAERRPLRSRPLSDMQDIPNNGPFSPVAAPGRLDNFNAVATYYRLKNP</sequence>
<dbReference type="GO" id="GO:0016263">
    <property type="term" value="F:glycoprotein-N-acetylgalactosamine 3-beta-galactosyltransferase activity"/>
    <property type="evidence" value="ECO:0007669"/>
    <property type="project" value="TreeGrafter"/>
</dbReference>
<comment type="similarity">
    <text evidence="2">Belongs to the glycosyltransferase 31 family. Beta3-Gal-T subfamily.</text>
</comment>
<gene>
    <name evidence="9" type="ORF">CYMTET_48534</name>
</gene>
<comment type="subcellular location">
    <subcellularLocation>
        <location evidence="1">Membrane</location>
        <topology evidence="1">Single-pass type II membrane protein</topology>
    </subcellularLocation>
</comment>